<feature type="region of interest" description="Disordered" evidence="1">
    <location>
        <begin position="28"/>
        <end position="74"/>
    </location>
</feature>
<dbReference type="PANTHER" id="PTHR48098">
    <property type="entry name" value="ENTEROCHELIN ESTERASE-RELATED"/>
    <property type="match status" value="1"/>
</dbReference>
<evidence type="ECO:0000256" key="1">
    <source>
        <dbReference type="SAM" id="MobiDB-lite"/>
    </source>
</evidence>
<dbReference type="Gene3D" id="3.40.50.1820">
    <property type="entry name" value="alpha/beta hydrolase"/>
    <property type="match status" value="1"/>
</dbReference>
<reference evidence="4" key="1">
    <citation type="journal article" date="2019" name="Int. J. Syst. Evol. Microbiol.">
        <title>The Global Catalogue of Microorganisms (GCM) 10K type strain sequencing project: providing services to taxonomists for standard genome sequencing and annotation.</title>
        <authorList>
            <consortium name="The Broad Institute Genomics Platform"/>
            <consortium name="The Broad Institute Genome Sequencing Center for Infectious Disease"/>
            <person name="Wu L."/>
            <person name="Ma J."/>
        </authorList>
    </citation>
    <scope>NUCLEOTIDE SEQUENCE [LARGE SCALE GENOMIC DNA]</scope>
    <source>
        <strain evidence="4">JCM 17137</strain>
    </source>
</reference>
<proteinExistence type="predicted"/>
<dbReference type="RefSeq" id="WP_344967391.1">
    <property type="nucleotide sequence ID" value="NZ_BAABDD010000003.1"/>
</dbReference>
<dbReference type="PANTHER" id="PTHR48098:SF1">
    <property type="entry name" value="DIACYLGLYCEROL ACYLTRANSFERASE_MYCOLYLTRANSFERASE AG85A"/>
    <property type="match status" value="1"/>
</dbReference>
<feature type="chain" id="PRO_5047324245" description="Acyl-CoA:diacylglycerol acyltransferase" evidence="2">
    <location>
        <begin position="26"/>
        <end position="333"/>
    </location>
</feature>
<evidence type="ECO:0008006" key="5">
    <source>
        <dbReference type="Google" id="ProtNLM"/>
    </source>
</evidence>
<dbReference type="InterPro" id="IPR050583">
    <property type="entry name" value="Mycobacterial_A85_antigen"/>
</dbReference>
<organism evidence="3 4">
    <name type="scientific">Salinactinospora qingdaonensis</name>
    <dbReference type="NCBI Taxonomy" id="702744"/>
    <lineage>
        <taxon>Bacteria</taxon>
        <taxon>Bacillati</taxon>
        <taxon>Actinomycetota</taxon>
        <taxon>Actinomycetes</taxon>
        <taxon>Streptosporangiales</taxon>
        <taxon>Nocardiopsidaceae</taxon>
        <taxon>Salinactinospora</taxon>
    </lineage>
</organism>
<evidence type="ECO:0000256" key="2">
    <source>
        <dbReference type="SAM" id="SignalP"/>
    </source>
</evidence>
<dbReference type="SUPFAM" id="SSF53474">
    <property type="entry name" value="alpha/beta-Hydrolases"/>
    <property type="match status" value="1"/>
</dbReference>
<feature type="signal peptide" evidence="2">
    <location>
        <begin position="1"/>
        <end position="25"/>
    </location>
</feature>
<evidence type="ECO:0000313" key="4">
    <source>
        <dbReference type="Proteomes" id="UP001500908"/>
    </source>
</evidence>
<evidence type="ECO:0000313" key="3">
    <source>
        <dbReference type="EMBL" id="GAA3729675.1"/>
    </source>
</evidence>
<feature type="compositionally biased region" description="Basic and acidic residues" evidence="1">
    <location>
        <begin position="46"/>
        <end position="58"/>
    </location>
</feature>
<sequence length="333" mass="35687">MFTTLSRRTTVLAASSLLVATAGMAATVDNGVPGTDASVASARPAAENEQRSQPRHTLEPAVQPRPGEVDVCDESGSDDVLWIPDKGAPERGRPIWVHRPPGADSADIPVLYLLHGSTTTHRTLKNADVGARMDEQMCRAGVEFVIAAPFGQEVGGSDTEWGDAADGDFAIETFVTDAAIDAVEGTYQRPRNLRAIGGYSMGGYGAAALALRHPRLYSQAASWGGYFKVDDPSGTFGDDTDSHAPDQLLDTPKAHDIRFFLAEGTEDHTPLQEGSIHGEAERFAAMLRERHMTVQTAFPHGGHDFETWEKTYSQAVSFLTAGWSTPVLAPEPG</sequence>
<dbReference type="EMBL" id="BAABDD010000003">
    <property type="protein sequence ID" value="GAA3729675.1"/>
    <property type="molecule type" value="Genomic_DNA"/>
</dbReference>
<protein>
    <recommendedName>
        <fullName evidence="5">Acyl-CoA:diacylglycerol acyltransferase</fullName>
    </recommendedName>
</protein>
<dbReference type="InterPro" id="IPR029058">
    <property type="entry name" value="AB_hydrolase_fold"/>
</dbReference>
<comment type="caution">
    <text evidence="3">The sequence shown here is derived from an EMBL/GenBank/DDBJ whole genome shotgun (WGS) entry which is preliminary data.</text>
</comment>
<keyword evidence="4" id="KW-1185">Reference proteome</keyword>
<accession>A0ABP7F2G5</accession>
<keyword evidence="2" id="KW-0732">Signal</keyword>
<dbReference type="Proteomes" id="UP001500908">
    <property type="component" value="Unassembled WGS sequence"/>
</dbReference>
<gene>
    <name evidence="3" type="ORF">GCM10022402_07950</name>
</gene>
<dbReference type="Pfam" id="PF00756">
    <property type="entry name" value="Esterase"/>
    <property type="match status" value="1"/>
</dbReference>
<dbReference type="InterPro" id="IPR000801">
    <property type="entry name" value="Esterase-like"/>
</dbReference>
<name>A0ABP7F2G5_9ACTN</name>